<dbReference type="InterPro" id="IPR027417">
    <property type="entry name" value="P-loop_NTPase"/>
</dbReference>
<name>A0A4R6YPG3_9GAMM</name>
<dbReference type="PANTHER" id="PTHR32114">
    <property type="entry name" value="ABC TRANSPORTER ABCH.3"/>
    <property type="match status" value="1"/>
</dbReference>
<protein>
    <recommendedName>
        <fullName evidence="3">AAA domain-containing protein</fullName>
    </recommendedName>
</protein>
<dbReference type="Proteomes" id="UP000295293">
    <property type="component" value="Unassembled WGS sequence"/>
</dbReference>
<keyword evidence="2" id="KW-1185">Reference proteome</keyword>
<gene>
    <name evidence="1" type="ORF">DFR29_11520</name>
</gene>
<evidence type="ECO:0008006" key="3">
    <source>
        <dbReference type="Google" id="ProtNLM"/>
    </source>
</evidence>
<evidence type="ECO:0000313" key="1">
    <source>
        <dbReference type="EMBL" id="TDR39632.1"/>
    </source>
</evidence>
<dbReference type="AlphaFoldDB" id="A0A4R6YPG3"/>
<dbReference type="OrthoDB" id="8107482at2"/>
<dbReference type="RefSeq" id="WP_133820634.1">
    <property type="nucleotide sequence ID" value="NZ_SNZH01000015.1"/>
</dbReference>
<organism evidence="1 2">
    <name type="scientific">Tahibacter aquaticus</name>
    <dbReference type="NCBI Taxonomy" id="520092"/>
    <lineage>
        <taxon>Bacteria</taxon>
        <taxon>Pseudomonadati</taxon>
        <taxon>Pseudomonadota</taxon>
        <taxon>Gammaproteobacteria</taxon>
        <taxon>Lysobacterales</taxon>
        <taxon>Rhodanobacteraceae</taxon>
        <taxon>Tahibacter</taxon>
    </lineage>
</organism>
<comment type="caution">
    <text evidence="1">The sequence shown here is derived from an EMBL/GenBank/DDBJ whole genome shotgun (WGS) entry which is preliminary data.</text>
</comment>
<dbReference type="SUPFAM" id="SSF52540">
    <property type="entry name" value="P-loop containing nucleoside triphosphate hydrolases"/>
    <property type="match status" value="1"/>
</dbReference>
<reference evidence="1 2" key="1">
    <citation type="submission" date="2019-03" db="EMBL/GenBank/DDBJ databases">
        <title>Genomic Encyclopedia of Type Strains, Phase IV (KMG-IV): sequencing the most valuable type-strain genomes for metagenomic binning, comparative biology and taxonomic classification.</title>
        <authorList>
            <person name="Goeker M."/>
        </authorList>
    </citation>
    <scope>NUCLEOTIDE SEQUENCE [LARGE SCALE GENOMIC DNA]</scope>
    <source>
        <strain evidence="1 2">DSM 21667</strain>
    </source>
</reference>
<dbReference type="PANTHER" id="PTHR32114:SF2">
    <property type="entry name" value="ABC TRANSPORTER ABCH.3"/>
    <property type="match status" value="1"/>
</dbReference>
<proteinExistence type="predicted"/>
<accession>A0A4R6YPG3</accession>
<evidence type="ECO:0000313" key="2">
    <source>
        <dbReference type="Proteomes" id="UP000295293"/>
    </source>
</evidence>
<dbReference type="Gene3D" id="3.40.50.300">
    <property type="entry name" value="P-loop containing nucleotide triphosphate hydrolases"/>
    <property type="match status" value="1"/>
</dbReference>
<sequence>MSFKLRHLRLRTETLAGTYGADIPFETGLNVLWADNTMGKSTCLQAVIYALGLERMLSSRREIPLTYVMTSHLDDPETGEQHNVLESSVWLELENGRGEILTVRRTVKSDIDPKLISVFSGPALTDPADHFTQRDYFVLDPGAAQREAGFHRMFVDFVGWALPRVKRYDGGETTLYLETLFPLFYVEQKAGWSAVPAVFPTYFQIREVGRRAVEFIMGLDTHELELKKQQLELDIAASKAAWVIKRDEIQALARLTSGRVEGIASTPMLSVAEIERAVLLLPDGNSWRTLAQESHLIRNQVADLAGEDVPTVSEIAPELVAEINALTTQIASINAERNNLFRLRQVENAQREAAAVRLASLDDDLKKNQDAQKIQRLGSLLGSNLVLHHCPTCEQPLADTLLPQRAGVSVMPVEDNIEYIKAQKAIFNQVLDQSAVSIQDFEKRLAALTEDVNARSFRLRALRADLTAPANAASISAIEQRLRLETRLQTLDDVQLRFGESKLELQAISSRHKALLDERGSLPDDRFSEADKTKLTVLTRLIREQATAYGFTTFSASEIDIAEDTFRPEKQGFEIGFELSASDAIRLKWAYQLALLELSRKQPTNHPGVLFFDEPRQQETKKASVQHLFERAVSAKDSGQQVIFATSEDREQVEGFLRGLNCSLVAFDGKIVQRIR</sequence>
<dbReference type="EMBL" id="SNZH01000015">
    <property type="protein sequence ID" value="TDR39632.1"/>
    <property type="molecule type" value="Genomic_DNA"/>
</dbReference>